<dbReference type="InterPro" id="IPR000322">
    <property type="entry name" value="Glyco_hydro_31_TIM"/>
</dbReference>
<dbReference type="PANTHER" id="PTHR22762">
    <property type="entry name" value="ALPHA-GLUCOSIDASE"/>
    <property type="match status" value="1"/>
</dbReference>
<name>A0A2P8CDS7_9BACT</name>
<dbReference type="Gene3D" id="2.60.40.1180">
    <property type="entry name" value="Golgi alpha-mannosidase II"/>
    <property type="match status" value="2"/>
</dbReference>
<organism evidence="10 11">
    <name type="scientific">Prolixibacter denitrificans</name>
    <dbReference type="NCBI Taxonomy" id="1541063"/>
    <lineage>
        <taxon>Bacteria</taxon>
        <taxon>Pseudomonadati</taxon>
        <taxon>Bacteroidota</taxon>
        <taxon>Bacteroidia</taxon>
        <taxon>Marinilabiliales</taxon>
        <taxon>Prolixibacteraceae</taxon>
        <taxon>Prolixibacter</taxon>
    </lineage>
</organism>
<evidence type="ECO:0000259" key="6">
    <source>
        <dbReference type="Pfam" id="PF01055"/>
    </source>
</evidence>
<evidence type="ECO:0000259" key="7">
    <source>
        <dbReference type="Pfam" id="PF13802"/>
    </source>
</evidence>
<dbReference type="InterPro" id="IPR013780">
    <property type="entry name" value="Glyco_hydro_b"/>
</dbReference>
<evidence type="ECO:0000259" key="8">
    <source>
        <dbReference type="Pfam" id="PF17137"/>
    </source>
</evidence>
<dbReference type="InterPro" id="IPR011013">
    <property type="entry name" value="Gal_mutarotase_sf_dom"/>
</dbReference>
<dbReference type="PROSITE" id="PS00129">
    <property type="entry name" value="GLYCOSYL_HYDROL_F31_1"/>
    <property type="match status" value="1"/>
</dbReference>
<evidence type="ECO:0000256" key="5">
    <source>
        <dbReference type="SAM" id="SignalP"/>
    </source>
</evidence>
<dbReference type="InterPro" id="IPR030458">
    <property type="entry name" value="Glyco_hydro_31_AS"/>
</dbReference>
<dbReference type="SUPFAM" id="SSF51445">
    <property type="entry name" value="(Trans)glycosidases"/>
    <property type="match status" value="1"/>
</dbReference>
<dbReference type="Pfam" id="PF13802">
    <property type="entry name" value="Gal_mutarotas_2"/>
    <property type="match status" value="1"/>
</dbReference>
<evidence type="ECO:0000313" key="10">
    <source>
        <dbReference type="EMBL" id="PSK83121.1"/>
    </source>
</evidence>
<feature type="domain" description="DUF5110" evidence="8">
    <location>
        <begin position="697"/>
        <end position="762"/>
    </location>
</feature>
<dbReference type="SUPFAM" id="SSF74650">
    <property type="entry name" value="Galactose mutarotase-like"/>
    <property type="match status" value="1"/>
</dbReference>
<dbReference type="InterPro" id="IPR025887">
    <property type="entry name" value="Glyco_hydro_31_N_dom"/>
</dbReference>
<dbReference type="RefSeq" id="WP_170108912.1">
    <property type="nucleotide sequence ID" value="NZ_BLAU01000001.1"/>
</dbReference>
<keyword evidence="2 4" id="KW-0378">Hydrolase</keyword>
<feature type="domain" description="Glycosyl hydrolase family 31 C-terminal" evidence="9">
    <location>
        <begin position="592"/>
        <end position="679"/>
    </location>
</feature>
<dbReference type="GO" id="GO:0005975">
    <property type="term" value="P:carbohydrate metabolic process"/>
    <property type="evidence" value="ECO:0007669"/>
    <property type="project" value="InterPro"/>
</dbReference>
<dbReference type="GO" id="GO:0004553">
    <property type="term" value="F:hydrolase activity, hydrolyzing O-glycosyl compounds"/>
    <property type="evidence" value="ECO:0007669"/>
    <property type="project" value="InterPro"/>
</dbReference>
<dbReference type="Pfam" id="PF21365">
    <property type="entry name" value="Glyco_hydro_31_3rd"/>
    <property type="match status" value="1"/>
</dbReference>
<dbReference type="EMBL" id="PYGC01000004">
    <property type="protein sequence ID" value="PSK83121.1"/>
    <property type="molecule type" value="Genomic_DNA"/>
</dbReference>
<evidence type="ECO:0000259" key="9">
    <source>
        <dbReference type="Pfam" id="PF21365"/>
    </source>
</evidence>
<comment type="similarity">
    <text evidence="1 4">Belongs to the glycosyl hydrolase 31 family.</text>
</comment>
<proteinExistence type="inferred from homology"/>
<feature type="chain" id="PRO_5015195925" evidence="5">
    <location>
        <begin position="24"/>
        <end position="801"/>
    </location>
</feature>
<evidence type="ECO:0000256" key="2">
    <source>
        <dbReference type="ARBA" id="ARBA00022801"/>
    </source>
</evidence>
<dbReference type="AlphaFoldDB" id="A0A2P8CDS7"/>
<dbReference type="SUPFAM" id="SSF51011">
    <property type="entry name" value="Glycosyl hydrolase domain"/>
    <property type="match status" value="1"/>
</dbReference>
<gene>
    <name evidence="10" type="ORF">CLV93_10451</name>
</gene>
<keyword evidence="3 4" id="KW-0326">Glycosidase</keyword>
<accession>A0A2P8CDS7</accession>
<feature type="signal peptide" evidence="5">
    <location>
        <begin position="1"/>
        <end position="23"/>
    </location>
</feature>
<dbReference type="Gene3D" id="2.60.40.1760">
    <property type="entry name" value="glycosyl hydrolase (family 31)"/>
    <property type="match status" value="1"/>
</dbReference>
<feature type="domain" description="Glycoside hydrolase family 31 N-terminal" evidence="7">
    <location>
        <begin position="53"/>
        <end position="216"/>
    </location>
</feature>
<dbReference type="Pfam" id="PF17137">
    <property type="entry name" value="DUF5110"/>
    <property type="match status" value="1"/>
</dbReference>
<dbReference type="PANTHER" id="PTHR22762:SF166">
    <property type="entry name" value="ALPHA-GLUCOSIDASE"/>
    <property type="match status" value="1"/>
</dbReference>
<dbReference type="Proteomes" id="UP000240621">
    <property type="component" value="Unassembled WGS sequence"/>
</dbReference>
<dbReference type="Gene3D" id="3.20.20.80">
    <property type="entry name" value="Glycosidases"/>
    <property type="match status" value="1"/>
</dbReference>
<keyword evidence="5" id="KW-0732">Signal</keyword>
<dbReference type="CDD" id="cd06604">
    <property type="entry name" value="GH31_glucosidase_II_MalA"/>
    <property type="match status" value="1"/>
</dbReference>
<comment type="caution">
    <text evidence="10">The sequence shown here is derived from an EMBL/GenBank/DDBJ whole genome shotgun (WGS) entry which is preliminary data.</text>
</comment>
<dbReference type="InterPro" id="IPR033403">
    <property type="entry name" value="DUF5110"/>
</dbReference>
<evidence type="ECO:0000313" key="11">
    <source>
        <dbReference type="Proteomes" id="UP000240621"/>
    </source>
</evidence>
<reference evidence="10 11" key="1">
    <citation type="submission" date="2018-03" db="EMBL/GenBank/DDBJ databases">
        <title>Genomic Encyclopedia of Archaeal and Bacterial Type Strains, Phase II (KMG-II): from individual species to whole genera.</title>
        <authorList>
            <person name="Goeker M."/>
        </authorList>
    </citation>
    <scope>NUCLEOTIDE SEQUENCE [LARGE SCALE GENOMIC DNA]</scope>
    <source>
        <strain evidence="10 11">DSM 27267</strain>
    </source>
</reference>
<dbReference type="InterPro" id="IPR017853">
    <property type="entry name" value="GH"/>
</dbReference>
<dbReference type="InterPro" id="IPR048395">
    <property type="entry name" value="Glyco_hydro_31_C"/>
</dbReference>
<dbReference type="GO" id="GO:0030246">
    <property type="term" value="F:carbohydrate binding"/>
    <property type="evidence" value="ECO:0007669"/>
    <property type="project" value="InterPro"/>
</dbReference>
<evidence type="ECO:0000256" key="3">
    <source>
        <dbReference type="ARBA" id="ARBA00023295"/>
    </source>
</evidence>
<dbReference type="CDD" id="cd14752">
    <property type="entry name" value="GH31_N"/>
    <property type="match status" value="1"/>
</dbReference>
<sequence length="801" mass="89908">MKTIRKTIFAVMFAVVMSMPSFAAGRLSVQIGNFTSWKETPHGVLISAGNAKLSLTVYGPEVVRVRATQNEFSTTPSYAVITEPSGKFTSVKDEKDKLVLSTGELKVEVNKDPVLVRFYNKDGKLLNEDDPGLGISWLGTGTTCYKKLQPGERFIGLGEKTGNLDRRGSAYVDWNTDNPAYATNGDPLYTSLPFYIGLHNKLSYGIFFDNTYKATFNFGASNNRFSSFGAVDGEMNYYFFGGHSVADLLKEYTNLTGRIKMPPIWGLGFQQSRWSYFPDTEVLNLARTFREKKIPADVIYLDIHYMDAYKVFTWNKERFPNPSAMIDSLKDMGFHIVTIVDPGVKKEKGYWAYDSGLKNDCFVKYPDGTNWSADVWPGTCNFPDFTNPKVRTWWGNLYKGLVADGVTGFWNDMNEPASWGNMVPNLVEFDMEGHKGTMEEAHNVYGMQMARSTFQGATKLMDGKRPLVLTRAAYAGIQRYSAIWTGDNVASDEHMLLASRLINSMGLAGVPYVGADIGGFMGGTTNRKLFARWISIAAYTPFFRSHSEYNSRAHEPWTFGEDVEAISRKYIDERYQLLPYIYSAFYQAHETGMPIARSLAINYTFDKNIYNPDFQDEYLFGPSILVAPVSSEQNFGRVYLPKGVWYRKSTGKKYDGGQSVIVDAPLSDLPVFVKAGAIIPMQSTVQNTAQKGDGIMRLNIYSGSEPNKYLYYEDDGTTYKYENGHFLKREFAFDPAAKKITIGKAEGNYTSKFNKIEVVLHGFDAMNSVKVGRKTMSLQKGEGDTQTLTLDANNGETVLSW</sequence>
<feature type="domain" description="Glycoside hydrolase family 31 TIM barrel" evidence="6">
    <location>
        <begin position="260"/>
        <end position="584"/>
    </location>
</feature>
<protein>
    <submittedName>
        <fullName evidence="10">Alpha-glucosidase</fullName>
    </submittedName>
</protein>
<evidence type="ECO:0000256" key="4">
    <source>
        <dbReference type="RuleBase" id="RU361185"/>
    </source>
</evidence>
<dbReference type="Pfam" id="PF01055">
    <property type="entry name" value="Glyco_hydro_31_2nd"/>
    <property type="match status" value="1"/>
</dbReference>
<evidence type="ECO:0000256" key="1">
    <source>
        <dbReference type="ARBA" id="ARBA00007806"/>
    </source>
</evidence>